<name>A0A7K1GMN6_9FLAO</name>
<dbReference type="EMBL" id="WMJY01000019">
    <property type="protein sequence ID" value="MTH30147.1"/>
    <property type="molecule type" value="Genomic_DNA"/>
</dbReference>
<accession>A0A7K1GMN6</accession>
<gene>
    <name evidence="2" type="ORF">GJV77_09520</name>
</gene>
<evidence type="ECO:0000259" key="1">
    <source>
        <dbReference type="Pfam" id="PF12867"/>
    </source>
</evidence>
<organism evidence="2 3">
    <name type="scientific">Myroides pelagicus</name>
    <dbReference type="NCBI Taxonomy" id="270914"/>
    <lineage>
        <taxon>Bacteria</taxon>
        <taxon>Pseudomonadati</taxon>
        <taxon>Bacteroidota</taxon>
        <taxon>Flavobacteriia</taxon>
        <taxon>Flavobacteriales</taxon>
        <taxon>Flavobacteriaceae</taxon>
        <taxon>Myroides</taxon>
    </lineage>
</organism>
<dbReference type="InterPro" id="IPR024775">
    <property type="entry name" value="DinB-like"/>
</dbReference>
<reference evidence="2 3" key="1">
    <citation type="journal article" date="2006" name="Int. J. Syst. Evol. Microbiol.">
        <title>Myroides pelagicus sp. nov., isolated from seawater in Thailand.</title>
        <authorList>
            <person name="Yoon J."/>
            <person name="Maneerat S."/>
            <person name="Kawai F."/>
            <person name="Yokota A."/>
        </authorList>
    </citation>
    <scope>NUCLEOTIDE SEQUENCE [LARGE SCALE GENOMIC DNA]</scope>
    <source>
        <strain evidence="2 3">SM1T</strain>
    </source>
</reference>
<protein>
    <submittedName>
        <fullName evidence="2">DinB family protein</fullName>
    </submittedName>
</protein>
<evidence type="ECO:0000313" key="2">
    <source>
        <dbReference type="EMBL" id="MTH30147.1"/>
    </source>
</evidence>
<evidence type="ECO:0000313" key="3">
    <source>
        <dbReference type="Proteomes" id="UP000488936"/>
    </source>
</evidence>
<dbReference type="Pfam" id="PF12867">
    <property type="entry name" value="DinB_2"/>
    <property type="match status" value="1"/>
</dbReference>
<keyword evidence="3" id="KW-1185">Reference proteome</keyword>
<dbReference type="InterPro" id="IPR034660">
    <property type="entry name" value="DinB/YfiT-like"/>
</dbReference>
<sequence>MTIMKHDYYISLTANTSVLQMLTDRIVIVNDLFDKIETFDKWSYTYAEGKWTIKQLIQHLIDCERIFSFRVLHIIRHDKTPLFGFDENVYAEFGTAEIGETEDLKNEYLALMRSIYFMYKRLSREELAIRAQIIDYEISIEEIGLMMAGHCLHHLRVIEEIYL</sequence>
<dbReference type="SUPFAM" id="SSF109854">
    <property type="entry name" value="DinB/YfiT-like putative metalloenzymes"/>
    <property type="match status" value="1"/>
</dbReference>
<feature type="domain" description="DinB-like" evidence="1">
    <location>
        <begin position="40"/>
        <end position="158"/>
    </location>
</feature>
<proteinExistence type="predicted"/>
<dbReference type="AlphaFoldDB" id="A0A7K1GMN6"/>
<dbReference type="OrthoDB" id="9793216at2"/>
<dbReference type="Gene3D" id="1.20.120.450">
    <property type="entry name" value="dinb family like domain"/>
    <property type="match status" value="1"/>
</dbReference>
<comment type="caution">
    <text evidence="2">The sequence shown here is derived from an EMBL/GenBank/DDBJ whole genome shotgun (WGS) entry which is preliminary data.</text>
</comment>
<dbReference type="Proteomes" id="UP000488936">
    <property type="component" value="Unassembled WGS sequence"/>
</dbReference>
<dbReference type="RefSeq" id="WP_155036133.1">
    <property type="nucleotide sequence ID" value="NZ_JAYMMG010000037.1"/>
</dbReference>